<sequence>MTTSTLPGRIAAVMVGAIVVLVLTTAVSIVWMTRALDQQSRDHSGSMVRTAFSNVLNQTLVTNLDYAKWPDVVDATAALDMAWLSENVGASTTYYDDLFHLVVEWGGPLPRDVGWMDTGAPEGTTGLLSQATLEGADARLQEVPLGASSGVTFFALSGDELFAIAASRVERTEAEEPAPDAQVARLLIGRRVNDALLDVVARSTLLDDLEITRLPPADRLSLPLEGADGQPVAHVSWQTPLAGTRLLHRMLPLLLLVMALATGLVLLGMVLTRRSAHHLIEAEKRSAMAARTDALTGLPNRFAFGEILAQPARAEERAILFLDLNGFKRINDDIGHATGDLVIRWMAERLAPLTTPGCRIARIGGDEFVFVLTGPDAGPRTVRLAQEVERTLVVPFEVQGHSLHLRAAMGFAVQTADLVHGDDLVRQADLAMYEAKRHRSGPVAFNEIVEHPACDTRNSELAHS</sequence>
<dbReference type="CDD" id="cd01949">
    <property type="entry name" value="GGDEF"/>
    <property type="match status" value="1"/>
</dbReference>
<keyword evidence="1" id="KW-0472">Membrane</keyword>
<dbReference type="OrthoDB" id="9812260at2"/>
<comment type="caution">
    <text evidence="3">The sequence shown here is derived from an EMBL/GenBank/DDBJ whole genome shotgun (WGS) entry which is preliminary data.</text>
</comment>
<gene>
    <name evidence="3" type="ORF">FHG66_20830</name>
</gene>
<dbReference type="Gene3D" id="3.30.70.270">
    <property type="match status" value="1"/>
</dbReference>
<reference evidence="3 4" key="1">
    <citation type="submission" date="2019-06" db="EMBL/GenBank/DDBJ databases">
        <title>YIM 131921 draft genome.</title>
        <authorList>
            <person name="Jiang L."/>
        </authorList>
    </citation>
    <scope>NUCLEOTIDE SEQUENCE [LARGE SCALE GENOMIC DNA]</scope>
    <source>
        <strain evidence="3 4">YIM 131921</strain>
    </source>
</reference>
<feature type="transmembrane region" description="Helical" evidence="1">
    <location>
        <begin position="6"/>
        <end position="31"/>
    </location>
</feature>
<name>A0A5C4MHG8_9RHOB</name>
<feature type="domain" description="GGDEF" evidence="2">
    <location>
        <begin position="315"/>
        <end position="448"/>
    </location>
</feature>
<evidence type="ECO:0000313" key="3">
    <source>
        <dbReference type="EMBL" id="TNC43769.1"/>
    </source>
</evidence>
<keyword evidence="1" id="KW-1133">Transmembrane helix</keyword>
<evidence type="ECO:0000256" key="1">
    <source>
        <dbReference type="SAM" id="Phobius"/>
    </source>
</evidence>
<dbReference type="InterPro" id="IPR007892">
    <property type="entry name" value="CHASE4"/>
</dbReference>
<organism evidence="3 4">
    <name type="scientific">Rubellimicrobium rubrum</name>
    <dbReference type="NCBI Taxonomy" id="2585369"/>
    <lineage>
        <taxon>Bacteria</taxon>
        <taxon>Pseudomonadati</taxon>
        <taxon>Pseudomonadota</taxon>
        <taxon>Alphaproteobacteria</taxon>
        <taxon>Rhodobacterales</taxon>
        <taxon>Roseobacteraceae</taxon>
        <taxon>Rubellimicrobium</taxon>
    </lineage>
</organism>
<dbReference type="InterPro" id="IPR052155">
    <property type="entry name" value="Biofilm_reg_signaling"/>
</dbReference>
<dbReference type="InterPro" id="IPR043128">
    <property type="entry name" value="Rev_trsase/Diguanyl_cyclase"/>
</dbReference>
<dbReference type="Pfam" id="PF05228">
    <property type="entry name" value="CHASE4"/>
    <property type="match status" value="1"/>
</dbReference>
<dbReference type="InterPro" id="IPR000160">
    <property type="entry name" value="GGDEF_dom"/>
</dbReference>
<proteinExistence type="predicted"/>
<protein>
    <submittedName>
        <fullName evidence="3">Diguanylate cyclase</fullName>
    </submittedName>
</protein>
<dbReference type="EMBL" id="VDFU01000061">
    <property type="protein sequence ID" value="TNC43769.1"/>
    <property type="molecule type" value="Genomic_DNA"/>
</dbReference>
<dbReference type="NCBIfam" id="TIGR00254">
    <property type="entry name" value="GGDEF"/>
    <property type="match status" value="1"/>
</dbReference>
<dbReference type="SUPFAM" id="SSF55073">
    <property type="entry name" value="Nucleotide cyclase"/>
    <property type="match status" value="1"/>
</dbReference>
<dbReference type="InterPro" id="IPR029787">
    <property type="entry name" value="Nucleotide_cyclase"/>
</dbReference>
<dbReference type="Proteomes" id="UP000305887">
    <property type="component" value="Unassembled WGS sequence"/>
</dbReference>
<evidence type="ECO:0000313" key="4">
    <source>
        <dbReference type="Proteomes" id="UP000305887"/>
    </source>
</evidence>
<evidence type="ECO:0000259" key="2">
    <source>
        <dbReference type="PROSITE" id="PS50887"/>
    </source>
</evidence>
<accession>A0A5C4MHG8</accession>
<dbReference type="AlphaFoldDB" id="A0A5C4MHG8"/>
<dbReference type="PANTHER" id="PTHR44757:SF2">
    <property type="entry name" value="BIOFILM ARCHITECTURE MAINTENANCE PROTEIN MBAA"/>
    <property type="match status" value="1"/>
</dbReference>
<dbReference type="RefSeq" id="WP_139079072.1">
    <property type="nucleotide sequence ID" value="NZ_VDFU01000061.1"/>
</dbReference>
<dbReference type="PANTHER" id="PTHR44757">
    <property type="entry name" value="DIGUANYLATE CYCLASE DGCP"/>
    <property type="match status" value="1"/>
</dbReference>
<feature type="transmembrane region" description="Helical" evidence="1">
    <location>
        <begin position="251"/>
        <end position="271"/>
    </location>
</feature>
<keyword evidence="1" id="KW-0812">Transmembrane</keyword>
<dbReference type="PROSITE" id="PS50887">
    <property type="entry name" value="GGDEF"/>
    <property type="match status" value="1"/>
</dbReference>
<keyword evidence="4" id="KW-1185">Reference proteome</keyword>
<dbReference type="Pfam" id="PF00990">
    <property type="entry name" value="GGDEF"/>
    <property type="match status" value="1"/>
</dbReference>
<dbReference type="SMART" id="SM00267">
    <property type="entry name" value="GGDEF"/>
    <property type="match status" value="1"/>
</dbReference>